<dbReference type="SUPFAM" id="SSF140500">
    <property type="entry name" value="BAS1536-like"/>
    <property type="match status" value="1"/>
</dbReference>
<name>A0A0U9H3S2_9BACI</name>
<dbReference type="GO" id="GO:0043937">
    <property type="term" value="P:regulation of sporulation"/>
    <property type="evidence" value="ECO:0007669"/>
    <property type="project" value="InterPro"/>
</dbReference>
<gene>
    <name evidence="1" type="ORF">OPHB3_1203</name>
</gene>
<dbReference type="AlphaFoldDB" id="A0A0U9H3S2"/>
<reference evidence="1 2" key="2">
    <citation type="journal article" date="2016" name="Genome Announc.">
        <title>Draft Genome Sequence of Oceanobacillus picturae Heshi-B3, Isolated from Fermented Rice Bran in a Traditional Japanese Seafood Dish.</title>
        <authorList>
            <person name="Akuzawa S."/>
            <person name="Nagaoka J."/>
            <person name="Kanekatsu M."/>
            <person name="Kanesaki Y."/>
            <person name="Suzuki T."/>
        </authorList>
    </citation>
    <scope>NUCLEOTIDE SEQUENCE [LARGE SCALE GENOMIC DNA]</scope>
    <source>
        <strain evidence="1 2">Heshi-B3</strain>
    </source>
</reference>
<dbReference type="OrthoDB" id="2973153at2"/>
<evidence type="ECO:0000313" key="1">
    <source>
        <dbReference type="EMBL" id="GAQ17278.1"/>
    </source>
</evidence>
<dbReference type="GO" id="GO:0046983">
    <property type="term" value="F:protein dimerization activity"/>
    <property type="evidence" value="ECO:0007669"/>
    <property type="project" value="InterPro"/>
</dbReference>
<dbReference type="InterPro" id="IPR037208">
    <property type="entry name" value="Spo0E-like_sf"/>
</dbReference>
<dbReference type="InterPro" id="IPR036638">
    <property type="entry name" value="HLH_DNA-bd_sf"/>
</dbReference>
<dbReference type="Proteomes" id="UP000052946">
    <property type="component" value="Unassembled WGS sequence"/>
</dbReference>
<reference evidence="2" key="1">
    <citation type="submission" date="2015-07" db="EMBL/GenBank/DDBJ databases">
        <title>Draft Genome Sequence of Oceanobacillus picturae Heshi-B3 that Was Isolated from Fermented Rice Bran with Aging Salted Mackerel, Which Was Named Heshiko as Traditional Fermented Seafood in Japan.</title>
        <authorList>
            <person name="Akuzawa S."/>
            <person name="Nakagawa J."/>
            <person name="Kanekatsu T."/>
            <person name="Kanesaki Y."/>
            <person name="Suzuki T."/>
        </authorList>
    </citation>
    <scope>NUCLEOTIDE SEQUENCE [LARGE SCALE GENOMIC DNA]</scope>
    <source>
        <strain evidence="2">Heshi-B3</strain>
    </source>
</reference>
<dbReference type="InterPro" id="IPR053028">
    <property type="entry name" value="Spo0E-like_phosphatase"/>
</dbReference>
<evidence type="ECO:0000313" key="2">
    <source>
        <dbReference type="Proteomes" id="UP000052946"/>
    </source>
</evidence>
<accession>A0A0U9H3S2</accession>
<organism evidence="1 2">
    <name type="scientific">Oceanobacillus picturae</name>
    <dbReference type="NCBI Taxonomy" id="171693"/>
    <lineage>
        <taxon>Bacteria</taxon>
        <taxon>Bacillati</taxon>
        <taxon>Bacillota</taxon>
        <taxon>Bacilli</taxon>
        <taxon>Bacillales</taxon>
        <taxon>Bacillaceae</taxon>
        <taxon>Oceanobacillus</taxon>
    </lineage>
</organism>
<comment type="caution">
    <text evidence="1">The sequence shown here is derived from an EMBL/GenBank/DDBJ whole genome shotgun (WGS) entry which is preliminary data.</text>
</comment>
<proteinExistence type="predicted"/>
<dbReference type="InterPro" id="IPR018540">
    <property type="entry name" value="Spo0E-like"/>
</dbReference>
<dbReference type="RefSeq" id="WP_058949736.1">
    <property type="nucleotide sequence ID" value="NZ_BBXV01000013.1"/>
</dbReference>
<sequence>MKVIKPAEAKLNPAIINKQKEMLECAKRYGMTDRRTVLCSQQLDVLLNKQLKSSLSLTG</sequence>
<dbReference type="PANTHER" id="PTHR41263:SF1">
    <property type="entry name" value="ASPARTYL-PHOSPHATE PHOSPHATASE YISI"/>
    <property type="match status" value="1"/>
</dbReference>
<dbReference type="PANTHER" id="PTHR41263">
    <property type="entry name" value="ASPARTYL-PHOSPHATE PHOSPHATASE YISI"/>
    <property type="match status" value="1"/>
</dbReference>
<dbReference type="Pfam" id="PF09388">
    <property type="entry name" value="SpoOE-like"/>
    <property type="match status" value="1"/>
</dbReference>
<dbReference type="Gene3D" id="4.10.280.10">
    <property type="entry name" value="Helix-loop-helix DNA-binding domain"/>
    <property type="match status" value="1"/>
</dbReference>
<dbReference type="EMBL" id="BBXV01000013">
    <property type="protein sequence ID" value="GAQ17278.1"/>
    <property type="molecule type" value="Genomic_DNA"/>
</dbReference>
<protein>
    <submittedName>
        <fullName evidence="1">Spo0E like sporulation regulatory protein</fullName>
    </submittedName>
</protein>